<protein>
    <submittedName>
        <fullName evidence="1">Uncharacterized protein</fullName>
    </submittedName>
</protein>
<reference evidence="1" key="1">
    <citation type="submission" date="2019-08" db="EMBL/GenBank/DDBJ databases">
        <authorList>
            <person name="Kucharzyk K."/>
            <person name="Murdoch R.W."/>
            <person name="Higgins S."/>
            <person name="Loffler F."/>
        </authorList>
    </citation>
    <scope>NUCLEOTIDE SEQUENCE</scope>
</reference>
<organism evidence="1">
    <name type="scientific">bioreactor metagenome</name>
    <dbReference type="NCBI Taxonomy" id="1076179"/>
    <lineage>
        <taxon>unclassified sequences</taxon>
        <taxon>metagenomes</taxon>
        <taxon>ecological metagenomes</taxon>
    </lineage>
</organism>
<dbReference type="EMBL" id="VSSQ01000035">
    <property type="protein sequence ID" value="MPL67099.1"/>
    <property type="molecule type" value="Genomic_DNA"/>
</dbReference>
<dbReference type="AlphaFoldDB" id="A0A644TK95"/>
<gene>
    <name evidence="1" type="ORF">SDC9_12789</name>
</gene>
<accession>A0A644TK95</accession>
<name>A0A644TK95_9ZZZZ</name>
<sequence>MENLINAGKLEEKFALPVNPMITLEEFTPLDSRISQKKPELLLGLNKLKINIGQENFDKYINIVQNINTNGKSLLIISGSERLRSIIEREFITALQEAFEVEHVQIVGGAGFAGTDAF</sequence>
<comment type="caution">
    <text evidence="1">The sequence shown here is derived from an EMBL/GenBank/DDBJ whole genome shotgun (WGS) entry which is preliminary data.</text>
</comment>
<evidence type="ECO:0000313" key="1">
    <source>
        <dbReference type="EMBL" id="MPL67099.1"/>
    </source>
</evidence>
<proteinExistence type="predicted"/>